<evidence type="ECO:0000313" key="3">
    <source>
        <dbReference type="EnsemblPlants" id="KQL05641"/>
    </source>
</evidence>
<proteinExistence type="predicted"/>
<organism evidence="3 4">
    <name type="scientific">Setaria italica</name>
    <name type="common">Foxtail millet</name>
    <name type="synonym">Panicum italicum</name>
    <dbReference type="NCBI Taxonomy" id="4555"/>
    <lineage>
        <taxon>Eukaryota</taxon>
        <taxon>Viridiplantae</taxon>
        <taxon>Streptophyta</taxon>
        <taxon>Embryophyta</taxon>
        <taxon>Tracheophyta</taxon>
        <taxon>Spermatophyta</taxon>
        <taxon>Magnoliopsida</taxon>
        <taxon>Liliopsida</taxon>
        <taxon>Poales</taxon>
        <taxon>Poaceae</taxon>
        <taxon>PACMAD clade</taxon>
        <taxon>Panicoideae</taxon>
        <taxon>Panicodae</taxon>
        <taxon>Paniceae</taxon>
        <taxon>Cenchrinae</taxon>
        <taxon>Setaria</taxon>
    </lineage>
</organism>
<reference evidence="4" key="1">
    <citation type="journal article" date="2012" name="Nat. Biotechnol.">
        <title>Reference genome sequence of the model plant Setaria.</title>
        <authorList>
            <person name="Bennetzen J.L."/>
            <person name="Schmutz J."/>
            <person name="Wang H."/>
            <person name="Percifield R."/>
            <person name="Hawkins J."/>
            <person name="Pontaroli A.C."/>
            <person name="Estep M."/>
            <person name="Feng L."/>
            <person name="Vaughn J.N."/>
            <person name="Grimwood J."/>
            <person name="Jenkins J."/>
            <person name="Barry K."/>
            <person name="Lindquist E."/>
            <person name="Hellsten U."/>
            <person name="Deshpande S."/>
            <person name="Wang X."/>
            <person name="Wu X."/>
            <person name="Mitros T."/>
            <person name="Triplett J."/>
            <person name="Yang X."/>
            <person name="Ye C.Y."/>
            <person name="Mauro-Herrera M."/>
            <person name="Wang L."/>
            <person name="Li P."/>
            <person name="Sharma M."/>
            <person name="Sharma R."/>
            <person name="Ronald P.C."/>
            <person name="Panaud O."/>
            <person name="Kellogg E.A."/>
            <person name="Brutnell T.P."/>
            <person name="Doust A.N."/>
            <person name="Tuskan G.A."/>
            <person name="Rokhsar D."/>
            <person name="Devos K.M."/>
        </authorList>
    </citation>
    <scope>NUCLEOTIDE SEQUENCE [LARGE SCALE GENOMIC DNA]</scope>
    <source>
        <strain evidence="4">cv. Yugu1</strain>
    </source>
</reference>
<sequence>MVVFASFFERGFGIPTCDFFRGLLNYYKIELVHLNSNSVLDISIFIHLCKAYRVKEYFNLKLKESNKGWHNEWFTIANQKPELLPHSGYAPVTMPEWSNQPTSEEMVQVKKLLKEIADLKAFELRAGAPIKNRVHLAYEYTGPLDPTREVQRKVTKEEVTTHVCEFFGGIIKNKSYPKAFSLKRPADPSHEFEFFCPAPLLGGAEQQQPKVHPTTESNQLPADVDSELDSSIGSDEGVSDEAGWAEDVTPVGRRTWQVVKKLLASKSQKPSSKRKKATSKKEKAAQSTTSMGRSASEVDEESDTPNPPAKKKKTELLETIVADAEWIKEMLKEKIRGRASE</sequence>
<feature type="compositionally biased region" description="Polar residues" evidence="1">
    <location>
        <begin position="205"/>
        <end position="220"/>
    </location>
</feature>
<dbReference type="Proteomes" id="UP000004995">
    <property type="component" value="Unassembled WGS sequence"/>
</dbReference>
<feature type="region of interest" description="Disordered" evidence="1">
    <location>
        <begin position="263"/>
        <end position="317"/>
    </location>
</feature>
<dbReference type="PANTHER" id="PTHR33026:SF7">
    <property type="entry name" value="OS03G0100275 PROTEIN"/>
    <property type="match status" value="1"/>
</dbReference>
<reference evidence="3" key="2">
    <citation type="submission" date="2018-08" db="UniProtKB">
        <authorList>
            <consortium name="EnsemblPlants"/>
        </authorList>
    </citation>
    <scope>IDENTIFICATION</scope>
    <source>
        <strain evidence="3">Yugu1</strain>
    </source>
</reference>
<evidence type="ECO:0000313" key="4">
    <source>
        <dbReference type="Proteomes" id="UP000004995"/>
    </source>
</evidence>
<dbReference type="STRING" id="4555.K3XRP0"/>
<dbReference type="OMA" id="LATHINR"/>
<name>K3XRP0_SETIT</name>
<dbReference type="Pfam" id="PF04195">
    <property type="entry name" value="Transposase_28"/>
    <property type="match status" value="1"/>
</dbReference>
<dbReference type="EMBL" id="AGNK02003147">
    <property type="status" value="NOT_ANNOTATED_CDS"/>
    <property type="molecule type" value="Genomic_DNA"/>
</dbReference>
<protein>
    <recommendedName>
        <fullName evidence="2">Transposase (putative) gypsy type domain-containing protein</fullName>
    </recommendedName>
</protein>
<feature type="region of interest" description="Disordered" evidence="1">
    <location>
        <begin position="203"/>
        <end position="246"/>
    </location>
</feature>
<dbReference type="PANTHER" id="PTHR33026">
    <property type="entry name" value="OS06G0360600 PROTEIN"/>
    <property type="match status" value="1"/>
</dbReference>
<dbReference type="AlphaFoldDB" id="K3XRP0"/>
<keyword evidence="4" id="KW-1185">Reference proteome</keyword>
<evidence type="ECO:0000259" key="2">
    <source>
        <dbReference type="Pfam" id="PF04195"/>
    </source>
</evidence>
<accession>K3XRP0</accession>
<dbReference type="Gramene" id="KQL05641">
    <property type="protein sequence ID" value="KQL05641"/>
    <property type="gene ID" value="SETIT_004584mg"/>
</dbReference>
<dbReference type="InterPro" id="IPR007321">
    <property type="entry name" value="Transposase_28"/>
</dbReference>
<evidence type="ECO:0000256" key="1">
    <source>
        <dbReference type="SAM" id="MobiDB-lite"/>
    </source>
</evidence>
<dbReference type="HOGENOM" id="CLU_815327_0_0_1"/>
<dbReference type="InParanoid" id="K3XRP0"/>
<feature type="domain" description="Transposase (putative) gypsy type" evidence="2">
    <location>
        <begin position="2"/>
        <end position="59"/>
    </location>
</feature>
<dbReference type="EnsemblPlants" id="KQL05641">
    <property type="protein sequence ID" value="KQL05641"/>
    <property type="gene ID" value="SETIT_004584mg"/>
</dbReference>